<dbReference type="CDD" id="cd02440">
    <property type="entry name" value="AdoMet_MTases"/>
    <property type="match status" value="1"/>
</dbReference>
<feature type="compositionally biased region" description="Gly residues" evidence="1">
    <location>
        <begin position="367"/>
        <end position="379"/>
    </location>
</feature>
<dbReference type="EMBL" id="CDMY01000560">
    <property type="protein sequence ID" value="CEM22842.1"/>
    <property type="molecule type" value="Genomic_DNA"/>
</dbReference>
<dbReference type="PANTHER" id="PTHR14614:SF132">
    <property type="entry name" value="PROTEIN-LYSINE METHYLTRANSFERASE C42C1.13"/>
    <property type="match status" value="1"/>
</dbReference>
<dbReference type="AlphaFoldDB" id="A0A0G4G3U6"/>
<gene>
    <name evidence="2" type="ORF">Vbra_16915</name>
</gene>
<evidence type="ECO:0000256" key="1">
    <source>
        <dbReference type="SAM" id="MobiDB-lite"/>
    </source>
</evidence>
<protein>
    <recommendedName>
        <fullName evidence="4">FAM86 N-terminal domain-containing protein</fullName>
    </recommendedName>
</protein>
<dbReference type="VEuPathDB" id="CryptoDB:Vbra_16915"/>
<name>A0A0G4G3U6_VITBC</name>
<dbReference type="OrthoDB" id="446417at2759"/>
<keyword evidence="3" id="KW-1185">Reference proteome</keyword>
<evidence type="ECO:0008006" key="4">
    <source>
        <dbReference type="Google" id="ProtNLM"/>
    </source>
</evidence>
<dbReference type="SUPFAM" id="SSF53335">
    <property type="entry name" value="S-adenosyl-L-methionine-dependent methyltransferases"/>
    <property type="match status" value="1"/>
</dbReference>
<feature type="region of interest" description="Disordered" evidence="1">
    <location>
        <begin position="361"/>
        <end position="380"/>
    </location>
</feature>
<reference evidence="2 3" key="1">
    <citation type="submission" date="2014-11" db="EMBL/GenBank/DDBJ databases">
        <authorList>
            <person name="Zhu J."/>
            <person name="Qi W."/>
            <person name="Song R."/>
        </authorList>
    </citation>
    <scope>NUCLEOTIDE SEQUENCE [LARGE SCALE GENOMIC DNA]</scope>
</reference>
<evidence type="ECO:0000313" key="3">
    <source>
        <dbReference type="Proteomes" id="UP000041254"/>
    </source>
</evidence>
<feature type="region of interest" description="Disordered" evidence="1">
    <location>
        <begin position="574"/>
        <end position="618"/>
    </location>
</feature>
<feature type="region of interest" description="Disordered" evidence="1">
    <location>
        <begin position="443"/>
        <end position="492"/>
    </location>
</feature>
<feature type="compositionally biased region" description="Low complexity" evidence="1">
    <location>
        <begin position="459"/>
        <end position="477"/>
    </location>
</feature>
<evidence type="ECO:0000313" key="2">
    <source>
        <dbReference type="EMBL" id="CEM22842.1"/>
    </source>
</evidence>
<dbReference type="PANTHER" id="PTHR14614">
    <property type="entry name" value="HEPATOCELLULAR CARCINOMA-ASSOCIATED ANTIGEN"/>
    <property type="match status" value="1"/>
</dbReference>
<sequence length="762" mass="84353">MSQRLRKANRGIQSLFEARVAEICEREKGGAHVQGEDERAGGVGDSEYLYSTLIEGKPISIIIKERLRGCLWHEQMAVSPAAEVFCKFIELHPILFQGKTVLELGAGCGLCSIVASLCNANVTATDRPKVVASLLRANIKSATKQALLQNIATEMEVKELLWGSELREEGWGAKGFESFDYVIATDVATGNDVFESLLVTVLQLAGPKTIILLAHVWRNEEVEKRFFQRLKGLFKVRRACNEEHLQGIKDMLNLSSVDVKLYAAKVKTTIKKQETLNQLALSQCMSPPSDTRQPPDIRRRFTLVTGGDVTRSSRKSTVFELPALSPPPDTRQVTSLQQLLPKKGTTKRLSTAMEVAPFELPFQRNGEGNGNGNDGGAGRKGSMWMRAMLKKGKEEGQQRLLRPALRDALQELLKEMKAHRYYFEPCASFATQMCLMLQMKRASRAAPPSIPSEDSTGRSRAMSGSSFSAPSSSASVAQELDPSASAEEEEPIFINDELPSLPLMLMDLQTSIQFNSPPDPFTLRNARRLILELFTLPNGRSMAYDLATSFLTNTALFVEWRRVLESFQPVITQPNHRKTDTAENAATDTHTAAEKEKPSAPMQPGETKDTKDSPSSAASRVVGAVASGSVQQQHNGHVVGPDSMTAQQRADLVTAIEHIWARVNAMVSFLEMLFGELNETYAPMYRFAAVRDYALHLFLARVYSPFKSEIDFTCAHPPFIDGQQINIRNLMEIRAFCQQLLDQPPIGQLPPTRGKTPPRTAS</sequence>
<dbReference type="InterPro" id="IPR019410">
    <property type="entry name" value="Methyltransf_16"/>
</dbReference>
<dbReference type="Gene3D" id="3.40.50.150">
    <property type="entry name" value="Vaccinia Virus protein VP39"/>
    <property type="match status" value="1"/>
</dbReference>
<dbReference type="Pfam" id="PF10294">
    <property type="entry name" value="Methyltransf_16"/>
    <property type="match status" value="1"/>
</dbReference>
<accession>A0A0G4G3U6</accession>
<organism evidence="2 3">
    <name type="scientific">Vitrella brassicaformis (strain CCMP3155)</name>
    <dbReference type="NCBI Taxonomy" id="1169540"/>
    <lineage>
        <taxon>Eukaryota</taxon>
        <taxon>Sar</taxon>
        <taxon>Alveolata</taxon>
        <taxon>Colpodellida</taxon>
        <taxon>Vitrellaceae</taxon>
        <taxon>Vitrella</taxon>
    </lineage>
</organism>
<dbReference type="InterPro" id="IPR029063">
    <property type="entry name" value="SAM-dependent_MTases_sf"/>
</dbReference>
<dbReference type="InParanoid" id="A0A0G4G3U6"/>
<dbReference type="Proteomes" id="UP000041254">
    <property type="component" value="Unassembled WGS sequence"/>
</dbReference>
<proteinExistence type="predicted"/>
<dbReference type="STRING" id="1169540.A0A0G4G3U6"/>